<evidence type="ECO:0000259" key="3">
    <source>
        <dbReference type="Pfam" id="PF01055"/>
    </source>
</evidence>
<evidence type="ECO:0000313" key="7">
    <source>
        <dbReference type="EMBL" id="KAA5421430.1"/>
    </source>
</evidence>
<accession>A0A108TGK1</accession>
<dbReference type="InterPro" id="IPR013780">
    <property type="entry name" value="Glyco_hydro_b"/>
</dbReference>
<dbReference type="EMBL" id="VVYV01000007">
    <property type="protein sequence ID" value="KAA5421430.1"/>
    <property type="molecule type" value="Genomic_DNA"/>
</dbReference>
<sequence>MKKLLAFICLCIQIVPIMGQSVLRTPHGVKVETKAACVELECFSSSIIRVKKYPLGQAPEKQSLSVTMQPKKVKYKIQEANNQVILTTSELTVLLDIIQNQVRFATKDGKELLAEKPSSTGFTSFNDAGNSTYRIRQTFLLDSDEAIYGLGQHQQGKMNQRNQTLFLQQANTEICIPLVHSIKGYALFWDNYSPTTFTDNAQGMTFDSEVGDLCDYYFVYGGGADKVVAGLRELTGQAPMFPLWTFGFWQSRERYVSQDELVGVVAKYRDLKVPLDGIIQDWRYWGEDHKDWNAVEFRNPKFPDPKKMMEEVHHLNAHAIISVWPSFGPATGIYADLKALNKLMIHETFPQDNGVKVYDTYDPIARDIYWKYMNKNMFSIGMDGWWLDATEPEHSPAKEGDLEFQTYLGSFRKVRNAFPLVSVGGVYDHQRQETSDKRVFILTRSAFAGQQRYAAQAWSGDVVSDWDVLRNQIPAALNVSLTGIPYWNSDIGGFFSGRKFPEGVKDPAFHELYVRWMQFAAFTGMMRSHGTNTPREIFMFGERGYWAFDAQEKMINLRYRLLPYIYSTSWEVTSNGGSLMRALFSDFPEDKKVTDIGDEYMFGKSILVVPVISEVKRRSLYLPEGTQWIDFWTGEKQKGGQEIIREAPIDIIPLYVKAGSIIPAGPSVQFATEKSWDDLQVRIYPGADGEFTLYEDEDDNYNYEKGKYTTVRMTWSDKDRQLTIHPRQGSYDGMLQNRNFRIVVVDNLKGLGLDNESYTVNVEYKGKKLNIKLP</sequence>
<dbReference type="SUPFAM" id="SSF51011">
    <property type="entry name" value="Glycosyl hydrolase domain"/>
    <property type="match status" value="1"/>
</dbReference>
<evidence type="ECO:0000259" key="5">
    <source>
        <dbReference type="Pfam" id="PF17137"/>
    </source>
</evidence>
<keyword evidence="2" id="KW-0326">Glycosidase</keyword>
<dbReference type="Pfam" id="PF21365">
    <property type="entry name" value="Glyco_hydro_31_3rd"/>
    <property type="match status" value="1"/>
</dbReference>
<dbReference type="Gene3D" id="2.60.40.1760">
    <property type="entry name" value="glycosyl hydrolase (family 31)"/>
    <property type="match status" value="1"/>
</dbReference>
<comment type="similarity">
    <text evidence="1 2">Belongs to the glycosyl hydrolase 31 family.</text>
</comment>
<evidence type="ECO:0000256" key="1">
    <source>
        <dbReference type="ARBA" id="ARBA00007806"/>
    </source>
</evidence>
<dbReference type="Pfam" id="PF17137">
    <property type="entry name" value="DUF5110"/>
    <property type="match status" value="1"/>
</dbReference>
<reference evidence="7 8" key="1">
    <citation type="journal article" date="2019" name="Nat. Med.">
        <title>A library of human gut bacterial isolates paired with longitudinal multiomics data enables mechanistic microbiome research.</title>
        <authorList>
            <person name="Poyet M."/>
            <person name="Groussin M."/>
            <person name="Gibbons S.M."/>
            <person name="Avila-Pacheco J."/>
            <person name="Jiang X."/>
            <person name="Kearney S.M."/>
            <person name="Perrotta A.R."/>
            <person name="Berdy B."/>
            <person name="Zhao S."/>
            <person name="Lieberman T.D."/>
            <person name="Swanson P.K."/>
            <person name="Smith M."/>
            <person name="Roesemann S."/>
            <person name="Alexander J.E."/>
            <person name="Rich S.A."/>
            <person name="Livny J."/>
            <person name="Vlamakis H."/>
            <person name="Clish C."/>
            <person name="Bullock K."/>
            <person name="Deik A."/>
            <person name="Scott J."/>
            <person name="Pierce K.A."/>
            <person name="Xavier R.J."/>
            <person name="Alm E.J."/>
        </authorList>
    </citation>
    <scope>NUCLEOTIDE SEQUENCE [LARGE SCALE GENOMIC DNA]</scope>
    <source>
        <strain evidence="7 8">BIOML-A6</strain>
    </source>
</reference>
<dbReference type="InterPro" id="IPR000322">
    <property type="entry name" value="Glyco_hydro_31_TIM"/>
</dbReference>
<keyword evidence="2" id="KW-0378">Hydrolase</keyword>
<proteinExistence type="inferred from homology"/>
<dbReference type="CDD" id="cd06591">
    <property type="entry name" value="GH31_xylosidase_XylS"/>
    <property type="match status" value="1"/>
</dbReference>
<dbReference type="PANTHER" id="PTHR43863">
    <property type="entry name" value="HYDROLASE, PUTATIVE (AFU_ORTHOLOGUE AFUA_1G03140)-RELATED"/>
    <property type="match status" value="1"/>
</dbReference>
<protein>
    <submittedName>
        <fullName evidence="7">DUF5110 domain-containing protein</fullName>
    </submittedName>
</protein>
<dbReference type="Pfam" id="PF01055">
    <property type="entry name" value="Glyco_hydro_31_2nd"/>
    <property type="match status" value="1"/>
</dbReference>
<dbReference type="GO" id="GO:0004553">
    <property type="term" value="F:hydrolase activity, hydrolyzing O-glycosyl compounds"/>
    <property type="evidence" value="ECO:0007669"/>
    <property type="project" value="InterPro"/>
</dbReference>
<dbReference type="RefSeq" id="WP_007217061.1">
    <property type="nucleotide sequence ID" value="NZ_CABMLT010000002.1"/>
</dbReference>
<feature type="domain" description="Glycoside hydrolase family 31 N-terminal" evidence="4">
    <location>
        <begin position="38"/>
        <end position="197"/>
    </location>
</feature>
<dbReference type="InterPro" id="IPR025887">
    <property type="entry name" value="Glyco_hydro_31_N_dom"/>
</dbReference>
<feature type="domain" description="Glycoside hydrolase family 31 TIM barrel" evidence="3">
    <location>
        <begin position="239"/>
        <end position="567"/>
    </location>
</feature>
<dbReference type="InterPro" id="IPR051816">
    <property type="entry name" value="Glycosyl_Hydrolase_31"/>
</dbReference>
<dbReference type="GO" id="GO:0005975">
    <property type="term" value="P:carbohydrate metabolic process"/>
    <property type="evidence" value="ECO:0007669"/>
    <property type="project" value="InterPro"/>
</dbReference>
<dbReference type="InterPro" id="IPR048395">
    <property type="entry name" value="Glyco_hydro_31_C"/>
</dbReference>
<dbReference type="InterPro" id="IPR011013">
    <property type="entry name" value="Gal_mutarotase_sf_dom"/>
</dbReference>
<dbReference type="Proteomes" id="UP000448877">
    <property type="component" value="Unassembled WGS sequence"/>
</dbReference>
<dbReference type="AlphaFoldDB" id="A0A108TGK1"/>
<evidence type="ECO:0000256" key="2">
    <source>
        <dbReference type="RuleBase" id="RU361185"/>
    </source>
</evidence>
<dbReference type="Gene3D" id="3.20.20.80">
    <property type="entry name" value="Glycosidases"/>
    <property type="match status" value="1"/>
</dbReference>
<evidence type="ECO:0000313" key="8">
    <source>
        <dbReference type="Proteomes" id="UP000448877"/>
    </source>
</evidence>
<gene>
    <name evidence="7" type="ORF">F2Y81_05950</name>
</gene>
<dbReference type="PANTHER" id="PTHR43863:SF2">
    <property type="entry name" value="MALTASE-GLUCOAMYLASE"/>
    <property type="match status" value="1"/>
</dbReference>
<dbReference type="InterPro" id="IPR033403">
    <property type="entry name" value="DUF5110"/>
</dbReference>
<dbReference type="GeneID" id="66306467"/>
<comment type="caution">
    <text evidence="7">The sequence shown here is derived from an EMBL/GenBank/DDBJ whole genome shotgun (WGS) entry which is preliminary data.</text>
</comment>
<dbReference type="SUPFAM" id="SSF51445">
    <property type="entry name" value="(Trans)glycosidases"/>
    <property type="match status" value="1"/>
</dbReference>
<organism evidence="7 8">
    <name type="scientific">Bacteroides cellulosilyticus</name>
    <dbReference type="NCBI Taxonomy" id="246787"/>
    <lineage>
        <taxon>Bacteria</taxon>
        <taxon>Pseudomonadati</taxon>
        <taxon>Bacteroidota</taxon>
        <taxon>Bacteroidia</taxon>
        <taxon>Bacteroidales</taxon>
        <taxon>Bacteroidaceae</taxon>
        <taxon>Bacteroides</taxon>
    </lineage>
</organism>
<dbReference type="CDD" id="cd14752">
    <property type="entry name" value="GH31_N"/>
    <property type="match status" value="1"/>
</dbReference>
<dbReference type="GO" id="GO:0030246">
    <property type="term" value="F:carbohydrate binding"/>
    <property type="evidence" value="ECO:0007669"/>
    <property type="project" value="InterPro"/>
</dbReference>
<evidence type="ECO:0000259" key="4">
    <source>
        <dbReference type="Pfam" id="PF13802"/>
    </source>
</evidence>
<dbReference type="Pfam" id="PF13802">
    <property type="entry name" value="Gal_mutarotas_2"/>
    <property type="match status" value="1"/>
</dbReference>
<feature type="domain" description="Glycosyl hydrolase family 31 C-terminal" evidence="6">
    <location>
        <begin position="577"/>
        <end position="662"/>
    </location>
</feature>
<dbReference type="Gene3D" id="2.60.40.1180">
    <property type="entry name" value="Golgi alpha-mannosidase II"/>
    <property type="match status" value="2"/>
</dbReference>
<dbReference type="InterPro" id="IPR017853">
    <property type="entry name" value="GH"/>
</dbReference>
<dbReference type="SUPFAM" id="SSF74650">
    <property type="entry name" value="Galactose mutarotase-like"/>
    <property type="match status" value="1"/>
</dbReference>
<feature type="domain" description="DUF5110" evidence="5">
    <location>
        <begin position="679"/>
        <end position="746"/>
    </location>
</feature>
<name>A0A108TGK1_9BACE</name>
<evidence type="ECO:0000259" key="6">
    <source>
        <dbReference type="Pfam" id="PF21365"/>
    </source>
</evidence>